<dbReference type="NCBIfam" id="NF004349">
    <property type="entry name" value="PRK05729.1"/>
    <property type="match status" value="1"/>
</dbReference>
<dbReference type="InterPro" id="IPR002300">
    <property type="entry name" value="aa-tRNA-synth_Ia"/>
</dbReference>
<dbReference type="GO" id="GO:0004832">
    <property type="term" value="F:valine-tRNA ligase activity"/>
    <property type="evidence" value="ECO:0007669"/>
    <property type="project" value="UniProtKB-UniRule"/>
</dbReference>
<dbReference type="PANTHER" id="PTHR11946">
    <property type="entry name" value="VALYL-TRNA SYNTHETASES"/>
    <property type="match status" value="1"/>
</dbReference>
<dbReference type="Pfam" id="PF08264">
    <property type="entry name" value="Anticodon_1"/>
    <property type="match status" value="1"/>
</dbReference>
<dbReference type="InterPro" id="IPR014729">
    <property type="entry name" value="Rossmann-like_a/b/a_fold"/>
</dbReference>
<feature type="short sequence motif" description="'HIGH' region" evidence="12">
    <location>
        <begin position="45"/>
        <end position="55"/>
    </location>
</feature>
<dbReference type="SUPFAM" id="SSF50677">
    <property type="entry name" value="ValRS/IleRS/LeuRS editing domain"/>
    <property type="match status" value="1"/>
</dbReference>
<comment type="similarity">
    <text evidence="11 12">Belongs to the class-I aminoacyl-tRNA synthetase family. ValS type 1 subfamily.</text>
</comment>
<evidence type="ECO:0000259" key="13">
    <source>
        <dbReference type="Pfam" id="PF00133"/>
    </source>
</evidence>
<dbReference type="FunFam" id="1.10.287.380:FF:000001">
    <property type="entry name" value="Valine--tRNA ligase"/>
    <property type="match status" value="1"/>
</dbReference>
<dbReference type="Pfam" id="PF00133">
    <property type="entry name" value="tRNA-synt_1"/>
    <property type="match status" value="1"/>
</dbReference>
<reference evidence="16 17" key="1">
    <citation type="submission" date="2020-08" db="EMBL/GenBank/DDBJ databases">
        <title>The Agave Microbiome: Exploring the role of microbial communities in plant adaptations to desert environments.</title>
        <authorList>
            <person name="Partida-Martinez L.P."/>
        </authorList>
    </citation>
    <scope>NUCLEOTIDE SEQUENCE [LARGE SCALE GENOMIC DNA]</scope>
    <source>
        <strain evidence="16 17">AS3.12</strain>
    </source>
</reference>
<dbReference type="InterPro" id="IPR009008">
    <property type="entry name" value="Val/Leu/Ile-tRNA-synth_edit"/>
</dbReference>
<dbReference type="EMBL" id="JACHBU010000005">
    <property type="protein sequence ID" value="MBB6509647.1"/>
    <property type="molecule type" value="Genomic_DNA"/>
</dbReference>
<keyword evidence="9 12" id="KW-0030">Aminoacyl-tRNA synthetase</keyword>
<protein>
    <recommendedName>
        <fullName evidence="12">Valine--tRNA ligase</fullName>
        <ecNumber evidence="12">6.1.1.9</ecNumber>
    </recommendedName>
    <alternativeName>
        <fullName evidence="12">Valyl-tRNA synthetase</fullName>
        <shortName evidence="12">ValRS</shortName>
    </alternativeName>
</protein>
<dbReference type="GO" id="GO:0006438">
    <property type="term" value="P:valyl-tRNA aminoacylation"/>
    <property type="evidence" value="ECO:0007669"/>
    <property type="project" value="UniProtKB-UniRule"/>
</dbReference>
<dbReference type="GO" id="GO:0002161">
    <property type="term" value="F:aminoacyl-tRNA deacylase activity"/>
    <property type="evidence" value="ECO:0007669"/>
    <property type="project" value="InterPro"/>
</dbReference>
<comment type="caution">
    <text evidence="16">The sequence shown here is derived from an EMBL/GenBank/DDBJ whole genome shotgun (WGS) entry which is preliminary data.</text>
</comment>
<evidence type="ECO:0000256" key="3">
    <source>
        <dbReference type="ARBA" id="ARBA00022490"/>
    </source>
</evidence>
<dbReference type="InterPro" id="IPR037118">
    <property type="entry name" value="Val-tRNA_synth_C_sf"/>
</dbReference>
<keyword evidence="7 12" id="KW-0648">Protein biosynthesis</keyword>
<evidence type="ECO:0000256" key="8">
    <source>
        <dbReference type="ARBA" id="ARBA00023054"/>
    </source>
</evidence>
<dbReference type="GO" id="GO:0005524">
    <property type="term" value="F:ATP binding"/>
    <property type="evidence" value="ECO:0007669"/>
    <property type="project" value="UniProtKB-UniRule"/>
</dbReference>
<evidence type="ECO:0000259" key="14">
    <source>
        <dbReference type="Pfam" id="PF08264"/>
    </source>
</evidence>
<dbReference type="Gene3D" id="1.10.730.10">
    <property type="entry name" value="Isoleucyl-tRNA Synthetase, Domain 1"/>
    <property type="match status" value="1"/>
</dbReference>
<feature type="coiled-coil region" evidence="12">
    <location>
        <begin position="908"/>
        <end position="970"/>
    </location>
</feature>
<keyword evidence="5 12" id="KW-0547">Nucleotide-binding</keyword>
<dbReference type="EC" id="6.1.1.9" evidence="12"/>
<keyword evidence="4 12" id="KW-0436">Ligase</keyword>
<feature type="domain" description="Valyl-tRNA synthetase tRNA-binding arm" evidence="15">
    <location>
        <begin position="903"/>
        <end position="966"/>
    </location>
</feature>
<dbReference type="RefSeq" id="WP_184655164.1">
    <property type="nucleotide sequence ID" value="NZ_JACHBU010000005.1"/>
</dbReference>
<dbReference type="PANTHER" id="PTHR11946:SF93">
    <property type="entry name" value="VALINE--TRNA LIGASE, CHLOROPLASTIC_MITOCHONDRIAL 2"/>
    <property type="match status" value="1"/>
</dbReference>
<evidence type="ECO:0000256" key="12">
    <source>
        <dbReference type="HAMAP-Rule" id="MF_02004"/>
    </source>
</evidence>
<feature type="domain" description="Aminoacyl-tRNA synthetase class Ia" evidence="13">
    <location>
        <begin position="15"/>
        <end position="659"/>
    </location>
</feature>
<evidence type="ECO:0000256" key="1">
    <source>
        <dbReference type="ARBA" id="ARBA00004496"/>
    </source>
</evidence>
<sequence>MLEKTYDSAAVEPKIAKAWDDADAFRAGANAKAGAESFTIVIPPPNVTGSLHMGHALNNTLQDIMVRFERMRGKDVLWQPGMDHAGIATQMVVERQLAERKLPGRREMGREAFVERVWEWKEESGGLIFNQLKRLGASCDWSRERFTMDEGLSKAVLEVFVTLYKEGLIYRGKRLVNWDPKFETAISDLEVESREVEGHMWHFKYPLAGGETYTYVEKDADGNIVLSEERNYISIATTRPETMLGDGAVAVHPSDERYAPIIGKLCEIPVGPKEHRRLIPIIADEYPEPDFGSGAVKITGAHDFNDYQVAKRNKIPLYRLMDTTASMRDDGDAYSVYAAKALEIAKSGELPGEADIDEINLVPEEYRGLDRMVARKKIIETINAEGLAVTVKDSEGNDIPYVEAKKIMQPFGDRSGVVIEPMLTDQWFADAKTLAEPAIASVREGRTNFVPKNWEKTYFDWMENIEPWCISRQLWWGHQIPAWYGPDGQCFVEKSEEEALDAAIQHYLAHEGPWKAWVQEKLENFKPGEILIRDEDVLDTWFSSALWPFSTLGWPDKTPELERYYPTSVLVTGFDIIFFWVARMMMMGMHFMKDAEGEPVEPFHTIYVHALVRDKNGQKMSKSKGNVIDPLDLIDEYGADALRFTLAIMAAQGRDVKLDPARIAGYRNFGTKVWNATRFGEMNGVKRDAGFDPENAKLTVNRWILTELSKTVSDVTTAIETQRFNEAAASLYRFVWNQVCDWYVELLKPIFMGEDEAAKAEAQACMAYVLEQSYALLHPFMPFMTEELWAHTAARDGLLAHGEWPVSGFADADAADEINWLVDLVSGLRSARSEMNVPPSATAPLIMVGANAVTSSRLARHEAAICRLARVESISTADVAPKGAAQIIVGEATACLPLGNLIDLGTEKARIEKAIVKNEQEKDRLGKKLSNEKFIANADPDVVAADRERHAELEGQLESLKIALQRVIEAG</sequence>
<dbReference type="PRINTS" id="PR00986">
    <property type="entry name" value="TRNASYNTHVAL"/>
</dbReference>
<name>A0A7X0JMU6_9HYPH</name>
<dbReference type="InterPro" id="IPR010978">
    <property type="entry name" value="tRNA-bd_arm"/>
</dbReference>
<evidence type="ECO:0000313" key="16">
    <source>
        <dbReference type="EMBL" id="MBB6509647.1"/>
    </source>
</evidence>
<dbReference type="InterPro" id="IPR009080">
    <property type="entry name" value="tRNAsynth_Ia_anticodon-bd"/>
</dbReference>
<dbReference type="InterPro" id="IPR019499">
    <property type="entry name" value="Val-tRNA_synth_tRNA-bd"/>
</dbReference>
<evidence type="ECO:0000256" key="7">
    <source>
        <dbReference type="ARBA" id="ARBA00022917"/>
    </source>
</evidence>
<evidence type="ECO:0000256" key="4">
    <source>
        <dbReference type="ARBA" id="ARBA00022598"/>
    </source>
</evidence>
<evidence type="ECO:0000256" key="9">
    <source>
        <dbReference type="ARBA" id="ARBA00023146"/>
    </source>
</evidence>
<dbReference type="Proteomes" id="UP000585437">
    <property type="component" value="Unassembled WGS sequence"/>
</dbReference>
<keyword evidence="3 12" id="KW-0963">Cytoplasm</keyword>
<keyword evidence="8 12" id="KW-0175">Coiled coil</keyword>
<dbReference type="Gene3D" id="3.40.50.620">
    <property type="entry name" value="HUPs"/>
    <property type="match status" value="2"/>
</dbReference>
<feature type="domain" description="Methionyl/Valyl/Leucyl/Isoleucyl-tRNA synthetase anticodon-binding" evidence="14">
    <location>
        <begin position="701"/>
        <end position="844"/>
    </location>
</feature>
<dbReference type="SUPFAM" id="SSF46589">
    <property type="entry name" value="tRNA-binding arm"/>
    <property type="match status" value="1"/>
</dbReference>
<evidence type="ECO:0000313" key="17">
    <source>
        <dbReference type="Proteomes" id="UP000585437"/>
    </source>
</evidence>
<dbReference type="InterPro" id="IPR033705">
    <property type="entry name" value="Anticodon_Ia_Val"/>
</dbReference>
<comment type="domain">
    <text evidence="12">ValRS has two distinct active sites: one for aminoacylation and one for editing. The misactivated threonine is translocated from the active site to the editing site.</text>
</comment>
<dbReference type="GO" id="GO:0005829">
    <property type="term" value="C:cytosol"/>
    <property type="evidence" value="ECO:0007669"/>
    <property type="project" value="TreeGrafter"/>
</dbReference>
<gene>
    <name evidence="12" type="primary">valS</name>
    <name evidence="16" type="ORF">F4695_003015</name>
</gene>
<dbReference type="CDD" id="cd07962">
    <property type="entry name" value="Anticodon_Ia_Val"/>
    <property type="match status" value="1"/>
</dbReference>
<dbReference type="Gene3D" id="1.10.287.380">
    <property type="entry name" value="Valyl-tRNA synthetase, C-terminal domain"/>
    <property type="match status" value="1"/>
</dbReference>
<keyword evidence="6 12" id="KW-0067">ATP-binding</keyword>
<organism evidence="16 17">
    <name type="scientific">Rhizobium soli</name>
    <dbReference type="NCBI Taxonomy" id="424798"/>
    <lineage>
        <taxon>Bacteria</taxon>
        <taxon>Pseudomonadati</taxon>
        <taxon>Pseudomonadota</taxon>
        <taxon>Alphaproteobacteria</taxon>
        <taxon>Hyphomicrobiales</taxon>
        <taxon>Rhizobiaceae</taxon>
        <taxon>Rhizobium/Agrobacterium group</taxon>
        <taxon>Rhizobium</taxon>
    </lineage>
</organism>
<evidence type="ECO:0000256" key="5">
    <source>
        <dbReference type="ARBA" id="ARBA00022741"/>
    </source>
</evidence>
<comment type="domain">
    <text evidence="12">The C-terminal coiled-coil domain is crucial for aminoacylation activity.</text>
</comment>
<dbReference type="SUPFAM" id="SSF52374">
    <property type="entry name" value="Nucleotidylyl transferase"/>
    <property type="match status" value="1"/>
</dbReference>
<proteinExistence type="inferred from homology"/>
<dbReference type="NCBIfam" id="TIGR00422">
    <property type="entry name" value="valS"/>
    <property type="match status" value="1"/>
</dbReference>
<dbReference type="FunFam" id="3.40.50.620:FF:000032">
    <property type="entry name" value="Valine--tRNA ligase"/>
    <property type="match status" value="1"/>
</dbReference>
<dbReference type="InterPro" id="IPR013155">
    <property type="entry name" value="M/V/L/I-tRNA-synth_anticd-bd"/>
</dbReference>
<dbReference type="InterPro" id="IPR001412">
    <property type="entry name" value="aa-tRNA-synth_I_CS"/>
</dbReference>
<dbReference type="CDD" id="cd00817">
    <property type="entry name" value="ValRS_core"/>
    <property type="match status" value="1"/>
</dbReference>
<accession>A0A7X0JMU6</accession>
<evidence type="ECO:0000256" key="11">
    <source>
        <dbReference type="ARBA" id="ARBA00060830"/>
    </source>
</evidence>
<evidence type="ECO:0000256" key="10">
    <source>
        <dbReference type="ARBA" id="ARBA00047552"/>
    </source>
</evidence>
<dbReference type="PROSITE" id="PS00178">
    <property type="entry name" value="AA_TRNA_LIGASE_I"/>
    <property type="match status" value="1"/>
</dbReference>
<dbReference type="InterPro" id="IPR002303">
    <property type="entry name" value="Valyl-tRNA_ligase"/>
</dbReference>
<keyword evidence="17" id="KW-1185">Reference proteome</keyword>
<comment type="catalytic activity">
    <reaction evidence="10 12">
        <text>tRNA(Val) + L-valine + ATP = L-valyl-tRNA(Val) + AMP + diphosphate</text>
        <dbReference type="Rhea" id="RHEA:10704"/>
        <dbReference type="Rhea" id="RHEA-COMP:9672"/>
        <dbReference type="Rhea" id="RHEA-COMP:9708"/>
        <dbReference type="ChEBI" id="CHEBI:30616"/>
        <dbReference type="ChEBI" id="CHEBI:33019"/>
        <dbReference type="ChEBI" id="CHEBI:57762"/>
        <dbReference type="ChEBI" id="CHEBI:78442"/>
        <dbReference type="ChEBI" id="CHEBI:78537"/>
        <dbReference type="ChEBI" id="CHEBI:456215"/>
        <dbReference type="EC" id="6.1.1.9"/>
    </reaction>
</comment>
<dbReference type="Pfam" id="PF10458">
    <property type="entry name" value="Val_tRNA-synt_C"/>
    <property type="match status" value="1"/>
</dbReference>
<dbReference type="HAMAP" id="MF_02004">
    <property type="entry name" value="Val_tRNA_synth_type1"/>
    <property type="match status" value="1"/>
</dbReference>
<feature type="binding site" evidence="12">
    <location>
        <position position="622"/>
    </location>
    <ligand>
        <name>ATP</name>
        <dbReference type="ChEBI" id="CHEBI:30616"/>
    </ligand>
</feature>
<feature type="short sequence motif" description="'KMSKS' region" evidence="12">
    <location>
        <begin position="619"/>
        <end position="623"/>
    </location>
</feature>
<dbReference type="AlphaFoldDB" id="A0A7X0JMU6"/>
<evidence type="ECO:0000256" key="2">
    <source>
        <dbReference type="ARBA" id="ARBA00011245"/>
    </source>
</evidence>
<comment type="subunit">
    <text evidence="2 12">Monomer.</text>
</comment>
<dbReference type="Gene3D" id="3.90.740.10">
    <property type="entry name" value="Valyl/Leucyl/Isoleucyl-tRNA synthetase, editing domain"/>
    <property type="match status" value="1"/>
</dbReference>
<comment type="subcellular location">
    <subcellularLocation>
        <location evidence="1 12">Cytoplasm</location>
    </subcellularLocation>
</comment>
<evidence type="ECO:0000259" key="15">
    <source>
        <dbReference type="Pfam" id="PF10458"/>
    </source>
</evidence>
<comment type="function">
    <text evidence="12">Catalyzes the attachment of valine to tRNA(Val). As ValRS can inadvertently accommodate and process structurally similar amino acids such as threonine, to avoid such errors, it has a 'posttransfer' editing activity that hydrolyzes mischarged Thr-tRNA(Val) in a tRNA-dependent manner.</text>
</comment>
<dbReference type="SUPFAM" id="SSF47323">
    <property type="entry name" value="Anticodon-binding domain of a subclass of class I aminoacyl-tRNA synthetases"/>
    <property type="match status" value="1"/>
</dbReference>
<evidence type="ECO:0000256" key="6">
    <source>
        <dbReference type="ARBA" id="ARBA00022840"/>
    </source>
</evidence>